<comment type="caution">
    <text evidence="1">The sequence shown here is derived from an EMBL/GenBank/DDBJ whole genome shotgun (WGS) entry which is preliminary data.</text>
</comment>
<accession>A0ABX4TSD1</accession>
<dbReference type="Proteomes" id="UP001190825">
    <property type="component" value="Unassembled WGS sequence"/>
</dbReference>
<evidence type="ECO:0000313" key="2">
    <source>
        <dbReference type="Proteomes" id="UP001190825"/>
    </source>
</evidence>
<gene>
    <name evidence="1" type="ORF">BMJ33_06660</name>
</gene>
<keyword evidence="2" id="KW-1185">Reference proteome</keyword>
<protein>
    <recommendedName>
        <fullName evidence="3">Resolvase/invertase-type recombinase catalytic domain-containing protein</fullName>
    </recommendedName>
</protein>
<dbReference type="RefSeq" id="WP_158241119.1">
    <property type="nucleotide sequence ID" value="NZ_NBUC01000051.1"/>
</dbReference>
<proteinExistence type="predicted"/>
<evidence type="ECO:0000313" key="1">
    <source>
        <dbReference type="EMBL" id="PLU06481.1"/>
    </source>
</evidence>
<reference evidence="1 2" key="1">
    <citation type="journal article" date="2018" name="FEMS Microbiol. Ecol.">
        <title>Co-invading symbiotic mutualists of Medicago polymorpha retain high ancestral diversity and contain diverse accessory genomes.</title>
        <authorList>
            <person name="Porter S.S."/>
            <person name="Faber-Hammond J.J."/>
            <person name="Friesen M.L."/>
        </authorList>
    </citation>
    <scope>NUCLEOTIDE SEQUENCE [LARGE SCALE GENOMIC DNA]</scope>
    <source>
        <strain evidence="1 2">Str16</strain>
    </source>
</reference>
<organism evidence="1 2">
    <name type="scientific">Sinorhizobium medicae</name>
    <dbReference type="NCBI Taxonomy" id="110321"/>
    <lineage>
        <taxon>Bacteria</taxon>
        <taxon>Pseudomonadati</taxon>
        <taxon>Pseudomonadota</taxon>
        <taxon>Alphaproteobacteria</taxon>
        <taxon>Hyphomicrobiales</taxon>
        <taxon>Rhizobiaceae</taxon>
        <taxon>Sinorhizobium/Ensifer group</taxon>
        <taxon>Sinorhizobium</taxon>
    </lineage>
</organism>
<sequence length="92" mass="10337">MAIRRGVNLGFLVVESARMLDQIGDAVRIRGEERRGKDEMTFLEVVAKVRGWLFRRDAIGVLRIVGVGCSRTTDRGRMNASSGLCRQTRPFV</sequence>
<evidence type="ECO:0008006" key="3">
    <source>
        <dbReference type="Google" id="ProtNLM"/>
    </source>
</evidence>
<name>A0ABX4TSD1_9HYPH</name>
<dbReference type="EMBL" id="NBUC01000051">
    <property type="protein sequence ID" value="PLU06481.1"/>
    <property type="molecule type" value="Genomic_DNA"/>
</dbReference>